<dbReference type="RefSeq" id="WP_011447090.1">
    <property type="nucleotide sequence ID" value="NC_007796.1"/>
</dbReference>
<dbReference type="HOGENOM" id="CLU_021114_0_0_2"/>
<dbReference type="AlphaFoldDB" id="Q2FN64"/>
<name>Q2FN64_METHJ</name>
<keyword evidence="3" id="KW-1185">Reference proteome</keyword>
<dbReference type="OrthoDB" id="115611at2157"/>
<evidence type="ECO:0000259" key="1">
    <source>
        <dbReference type="Pfam" id="PF09820"/>
    </source>
</evidence>
<dbReference type="InParanoid" id="Q2FN64"/>
<dbReference type="eggNOG" id="ENOG502N566">
    <property type="taxonomic scope" value="Archaea"/>
</dbReference>
<protein>
    <recommendedName>
        <fullName evidence="1">AAA-ATPase-like domain-containing protein</fullName>
    </recommendedName>
</protein>
<dbReference type="PANTHER" id="PTHR34825">
    <property type="entry name" value="CONSERVED PROTEIN, WITH A WEAK D-GALACTARATE DEHYDRATASE/ALTRONATE HYDROLASE DOMAIN"/>
    <property type="match status" value="1"/>
</dbReference>
<evidence type="ECO:0000313" key="2">
    <source>
        <dbReference type="EMBL" id="ABD39793.1"/>
    </source>
</evidence>
<dbReference type="EnsemblBacteria" id="ABD39793">
    <property type="protein sequence ID" value="ABD39793"/>
    <property type="gene ID" value="Mhun_0014"/>
</dbReference>
<sequence length="515" mass="59585">MTQRKLPIGIQSFQEIRTGGYAYVDKTPYIASLVREGKYYFLSRPRRFGKSLFIDTLECAFSGRSDLFTGLYLHAVESGWDFSHIYPVLRIDFAGGTLRSQSDLTNRLHRILDSWEHKYSIGPSNGSPGDRLLTLIPQISEKTQSQVVILVDEYDKPILDNLGDSYLATDMRDLLKDFYGAIKPLDVHVKFVLLTGVSKFSKTGIFSGLNNLKDITLDRRYSAICGYTEEDLENVFAEWLCQFHKHEVKEWYNGYSWTGQPVYNPFDILLLFDQGIYKAHWFETGTPSFLINLWKQSPRLPAEYENLIAGEELLGSFDTDSIRLETLLFQTGYLTIRSWVSNASEGTWYTLGFPNREVREAFNKQILLLFDSKKQVPLPLIRTAFESGDTEKLRSLIHAFFASIPHDWYRKTQIKKFEGFYATVLYAYFASLGYEITPEDTTNKGRIDLTVKTRTGIWIFEFKVLGLDTSRDTSPLTQIRERRYAEKYYSDQKKIYEIGITFNPETKNIDKWEVG</sequence>
<dbReference type="Pfam" id="PF09820">
    <property type="entry name" value="AAA-ATPase_like"/>
    <property type="match status" value="1"/>
</dbReference>
<reference evidence="3" key="1">
    <citation type="journal article" date="2016" name="Stand. Genomic Sci.">
        <title>Complete genome sequence of Methanospirillum hungatei type strain JF1.</title>
        <authorList>
            <person name="Gunsalus R.P."/>
            <person name="Cook L.E."/>
            <person name="Crable B."/>
            <person name="Rohlin L."/>
            <person name="McDonald E."/>
            <person name="Mouttaki H."/>
            <person name="Sieber J.R."/>
            <person name="Poweleit N."/>
            <person name="Zhou H."/>
            <person name="Lapidus A.L."/>
            <person name="Daligault H.E."/>
            <person name="Land M."/>
            <person name="Gilna P."/>
            <person name="Ivanova N."/>
            <person name="Kyrpides N."/>
            <person name="Culley D.E."/>
            <person name="McInerney M.J."/>
        </authorList>
    </citation>
    <scope>NUCLEOTIDE SEQUENCE [LARGE SCALE GENOMIC DNA]</scope>
    <source>
        <strain evidence="3">ATCC 27890 / DSM 864 / NBRC 100397 / JF-1</strain>
    </source>
</reference>
<organism evidence="2 3">
    <name type="scientific">Methanospirillum hungatei JF-1 (strain ATCC 27890 / DSM 864 / NBRC 100397 / JF-1)</name>
    <dbReference type="NCBI Taxonomy" id="323259"/>
    <lineage>
        <taxon>Archaea</taxon>
        <taxon>Methanobacteriati</taxon>
        <taxon>Methanobacteriota</taxon>
        <taxon>Stenosarchaea group</taxon>
        <taxon>Methanomicrobia</taxon>
        <taxon>Methanomicrobiales</taxon>
        <taxon>Methanospirillaceae</taxon>
        <taxon>Methanospirillum</taxon>
    </lineage>
</organism>
<dbReference type="KEGG" id="mhu:Mhun_0014"/>
<dbReference type="Pfam" id="PF08011">
    <property type="entry name" value="PDDEXK_9"/>
    <property type="match status" value="1"/>
</dbReference>
<dbReference type="EMBL" id="CP000254">
    <property type="protein sequence ID" value="ABD39793.1"/>
    <property type="molecule type" value="Genomic_DNA"/>
</dbReference>
<dbReference type="InterPro" id="IPR012547">
    <property type="entry name" value="PDDEXK_9"/>
</dbReference>
<evidence type="ECO:0000313" key="3">
    <source>
        <dbReference type="Proteomes" id="UP000001941"/>
    </source>
</evidence>
<dbReference type="PANTHER" id="PTHR34825:SF1">
    <property type="entry name" value="AAA-ATPASE-LIKE DOMAIN-CONTAINING PROTEIN"/>
    <property type="match status" value="1"/>
</dbReference>
<feature type="domain" description="AAA-ATPase-like" evidence="1">
    <location>
        <begin position="7"/>
        <end position="206"/>
    </location>
</feature>
<gene>
    <name evidence="2" type="ordered locus">Mhun_0014</name>
</gene>
<dbReference type="Proteomes" id="UP000001941">
    <property type="component" value="Chromosome"/>
</dbReference>
<dbReference type="STRING" id="323259.Mhun_0014"/>
<accession>Q2FN64</accession>
<dbReference type="InterPro" id="IPR018631">
    <property type="entry name" value="AAA-ATPase-like_dom"/>
</dbReference>
<proteinExistence type="predicted"/>
<dbReference type="GeneID" id="3923934"/>